<dbReference type="RefSeq" id="WP_002598929.1">
    <property type="nucleotide sequence ID" value="NZ_KB850956.1"/>
</dbReference>
<comment type="caution">
    <text evidence="1">The sequence shown here is derived from an EMBL/GenBank/DDBJ whole genome shotgun (WGS) entry which is preliminary data.</text>
</comment>
<name>N9XYY8_9CLOT</name>
<evidence type="ECO:0000313" key="1">
    <source>
        <dbReference type="EMBL" id="ENZ00802.1"/>
    </source>
</evidence>
<dbReference type="Proteomes" id="UP000013097">
    <property type="component" value="Unassembled WGS sequence"/>
</dbReference>
<evidence type="ECO:0000313" key="2">
    <source>
        <dbReference type="Proteomes" id="UP000013097"/>
    </source>
</evidence>
<proteinExistence type="predicted"/>
<sequence>MFNKLNLLNPKNSIVENPLKSPVQTIISQNFDVNQDKDEAENLIINSNLSNDHNIE</sequence>
<accession>N9XYY8</accession>
<protein>
    <submittedName>
        <fullName evidence="1">Uncharacterized protein</fullName>
    </submittedName>
</protein>
<organism evidence="1 2">
    <name type="scientific">Clostridium thermobutyricum</name>
    <dbReference type="NCBI Taxonomy" id="29372"/>
    <lineage>
        <taxon>Bacteria</taxon>
        <taxon>Bacillati</taxon>
        <taxon>Bacillota</taxon>
        <taxon>Clostridia</taxon>
        <taxon>Eubacteriales</taxon>
        <taxon>Clostridiaceae</taxon>
        <taxon>Clostridium</taxon>
    </lineage>
</organism>
<keyword evidence="2" id="KW-1185">Reference proteome</keyword>
<dbReference type="EMBL" id="AGYT01000012">
    <property type="protein sequence ID" value="ENZ00802.1"/>
    <property type="molecule type" value="Genomic_DNA"/>
</dbReference>
<gene>
    <name evidence="1" type="ORF">HMPREF1092_02455</name>
</gene>
<dbReference type="PATRIC" id="fig|999411.4.peg.2410"/>
<dbReference type="HOGENOM" id="CLU_3006076_0_0_9"/>
<dbReference type="AlphaFoldDB" id="N9XYY8"/>
<reference evidence="1 2" key="1">
    <citation type="submission" date="2013-01" db="EMBL/GenBank/DDBJ databases">
        <title>The Genome Sequence of Clostridium colicanis 209318.</title>
        <authorList>
            <consortium name="The Broad Institute Genome Sequencing Platform"/>
            <person name="Earl A."/>
            <person name="Ward D."/>
            <person name="Feldgarden M."/>
            <person name="Gevers D."/>
            <person name="Courvalin P."/>
            <person name="Lambert T."/>
            <person name="Walker B."/>
            <person name="Young S.K."/>
            <person name="Zeng Q."/>
            <person name="Gargeya S."/>
            <person name="Fitzgerald M."/>
            <person name="Haas B."/>
            <person name="Abouelleil A."/>
            <person name="Alvarado L."/>
            <person name="Arachchi H.M."/>
            <person name="Berlin A.M."/>
            <person name="Chapman S.B."/>
            <person name="Dewar J."/>
            <person name="Goldberg J."/>
            <person name="Griggs A."/>
            <person name="Gujja S."/>
            <person name="Hansen M."/>
            <person name="Howarth C."/>
            <person name="Imamovic A."/>
            <person name="Larimer J."/>
            <person name="McCowan C."/>
            <person name="Murphy C."/>
            <person name="Neiman D."/>
            <person name="Pearson M."/>
            <person name="Priest M."/>
            <person name="Roberts A."/>
            <person name="Saif S."/>
            <person name="Shea T."/>
            <person name="Sisk P."/>
            <person name="Sykes S."/>
            <person name="Wortman J."/>
            <person name="Nusbaum C."/>
            <person name="Birren B."/>
        </authorList>
    </citation>
    <scope>NUCLEOTIDE SEQUENCE [LARGE SCALE GENOMIC DNA]</scope>
    <source>
        <strain evidence="1 2">209318</strain>
    </source>
</reference>